<comment type="caution">
    <text evidence="1">The sequence shown here is derived from an EMBL/GenBank/DDBJ whole genome shotgun (WGS) entry which is preliminary data.</text>
</comment>
<evidence type="ECO:0000313" key="1">
    <source>
        <dbReference type="EMBL" id="MBB5791570.1"/>
    </source>
</evidence>
<dbReference type="RefSeq" id="WP_184830338.1">
    <property type="nucleotide sequence ID" value="NZ_JACHMM010000001.1"/>
</dbReference>
<organism evidence="1 2">
    <name type="scientific">Jiangella mangrovi</name>
    <dbReference type="NCBI Taxonomy" id="1524084"/>
    <lineage>
        <taxon>Bacteria</taxon>
        <taxon>Bacillati</taxon>
        <taxon>Actinomycetota</taxon>
        <taxon>Actinomycetes</taxon>
        <taxon>Jiangellales</taxon>
        <taxon>Jiangellaceae</taxon>
        <taxon>Jiangella</taxon>
    </lineage>
</organism>
<dbReference type="AlphaFoldDB" id="A0A7W9GWY4"/>
<keyword evidence="2" id="KW-1185">Reference proteome</keyword>
<accession>A0A7W9GWY4</accession>
<dbReference type="Proteomes" id="UP000542813">
    <property type="component" value="Unassembled WGS sequence"/>
</dbReference>
<gene>
    <name evidence="1" type="ORF">HD601_006145</name>
</gene>
<proteinExistence type="predicted"/>
<sequence length="99" mass="10076">MTTPPEPTTCPILHLELGPLDLNLLGLRVQLNQVVLDITAIPGPGNLLGNLLCAVAGLLDGVDLGSTLGRLLQNLIDALIRLLEGLGGGAAAPGQVQPS</sequence>
<evidence type="ECO:0000313" key="2">
    <source>
        <dbReference type="Proteomes" id="UP000542813"/>
    </source>
</evidence>
<protein>
    <submittedName>
        <fullName evidence="1">Uncharacterized protein</fullName>
    </submittedName>
</protein>
<reference evidence="1 2" key="1">
    <citation type="submission" date="2020-08" db="EMBL/GenBank/DDBJ databases">
        <title>Sequencing the genomes of 1000 actinobacteria strains.</title>
        <authorList>
            <person name="Klenk H.-P."/>
        </authorList>
    </citation>
    <scope>NUCLEOTIDE SEQUENCE [LARGE SCALE GENOMIC DNA]</scope>
    <source>
        <strain evidence="1 2">DSM 102122</strain>
    </source>
</reference>
<name>A0A7W9GWY4_9ACTN</name>
<dbReference type="EMBL" id="JACHMM010000001">
    <property type="protein sequence ID" value="MBB5791570.1"/>
    <property type="molecule type" value="Genomic_DNA"/>
</dbReference>